<evidence type="ECO:0000256" key="1">
    <source>
        <dbReference type="ARBA" id="ARBA00004202"/>
    </source>
</evidence>
<evidence type="ECO:0000256" key="2">
    <source>
        <dbReference type="ARBA" id="ARBA00005417"/>
    </source>
</evidence>
<dbReference type="SMART" id="SM00382">
    <property type="entry name" value="AAA"/>
    <property type="match status" value="2"/>
</dbReference>
<dbReference type="OrthoDB" id="501320at2"/>
<comment type="subcellular location">
    <subcellularLocation>
        <location evidence="1">Cell membrane</location>
        <topology evidence="1">Peripheral membrane protein</topology>
    </subcellularLocation>
</comment>
<accession>A0A4R1QTE0</accession>
<dbReference type="InterPro" id="IPR003593">
    <property type="entry name" value="AAA+_ATPase"/>
</dbReference>
<evidence type="ECO:0000313" key="12">
    <source>
        <dbReference type="EMBL" id="TCL57199.1"/>
    </source>
</evidence>
<dbReference type="AlphaFoldDB" id="A0A4R1QTE0"/>
<reference evidence="12 13" key="1">
    <citation type="submission" date="2019-03" db="EMBL/GenBank/DDBJ databases">
        <title>Genomic Encyclopedia of Type Strains, Phase IV (KMG-IV): sequencing the most valuable type-strain genomes for metagenomic binning, comparative biology and taxonomic classification.</title>
        <authorList>
            <person name="Goeker M."/>
        </authorList>
    </citation>
    <scope>NUCLEOTIDE SEQUENCE [LARGE SCALE GENOMIC DNA]</scope>
    <source>
        <strain evidence="12 13">DSM 100556</strain>
    </source>
</reference>
<dbReference type="GO" id="GO:0016887">
    <property type="term" value="F:ATP hydrolysis activity"/>
    <property type="evidence" value="ECO:0007669"/>
    <property type="project" value="InterPro"/>
</dbReference>
<dbReference type="InterPro" id="IPR027417">
    <property type="entry name" value="P-loop_NTPase"/>
</dbReference>
<sequence>MINLKDVSFFYAGSESERGIRNINLSVGKGEVVLLCGESGCGKTTVTRLINGLIPHYYEGQMSGEVLIGEQKIHELPLHETSRLVGSVFQNPRSQFFSVSTTSEIAFGCENMALPVPEIFRRIDQTVREFKIESLMNRSIFKLSGGEKQKIACASVAACDPPILVLDEPSSNMDTDAVEELRRIIEIWKRKGKTIIIAEHRLYYLRELIDRVIYMKDGVIAGEYTARAFRALPPEKLTEMGLRPLSLSGIVRKYAAMPESNETMTLLGFSYSYKHAASTRAALNMKNFSIPRNAIIAIVGKNGAGKSTFARCLCGLEKNFGGTVEEENQALRSKQLLKKSYMVMQDVNHQLFTESVLDEVLLSMKNEQEASAGHILDSLDLLPLKELHPMSLSGGQKQRVAIAGAVGSEREIIIFDEPTSGLDIYHMKEVALNIERLKMQGKTVFVITHDLELVMECCNHVLHFENGKVIGNYPLNSEGCKKLRLFFGHIPASD</sequence>
<comment type="similarity">
    <text evidence="2">Belongs to the ABC transporter superfamily.</text>
</comment>
<comment type="function">
    <text evidence="10">Probably part of an ABC transporter complex. Responsible for energy coupling to the transport system.</text>
</comment>
<keyword evidence="8" id="KW-1278">Translocase</keyword>
<keyword evidence="5" id="KW-0677">Repeat</keyword>
<keyword evidence="3" id="KW-0813">Transport</keyword>
<evidence type="ECO:0000313" key="13">
    <source>
        <dbReference type="Proteomes" id="UP000295718"/>
    </source>
</evidence>
<dbReference type="GO" id="GO:0005524">
    <property type="term" value="F:ATP binding"/>
    <property type="evidence" value="ECO:0007669"/>
    <property type="project" value="UniProtKB-KW"/>
</dbReference>
<dbReference type="PANTHER" id="PTHR43553:SF23">
    <property type="entry name" value="ABC TRANSPORTER ATP-BINDING COMPONENT"/>
    <property type="match status" value="1"/>
</dbReference>
<dbReference type="InterPro" id="IPR003439">
    <property type="entry name" value="ABC_transporter-like_ATP-bd"/>
</dbReference>
<dbReference type="CDD" id="cd03226">
    <property type="entry name" value="ABC_cobalt_CbiO_domain2"/>
    <property type="match status" value="1"/>
</dbReference>
<dbReference type="CDD" id="cd03225">
    <property type="entry name" value="ABC_cobalt_CbiO_domain1"/>
    <property type="match status" value="1"/>
</dbReference>
<dbReference type="SUPFAM" id="SSF52540">
    <property type="entry name" value="P-loop containing nucleoside triphosphate hydrolases"/>
    <property type="match status" value="2"/>
</dbReference>
<dbReference type="RefSeq" id="WP_031391799.1">
    <property type="nucleotide sequence ID" value="NZ_JPNB01000002.1"/>
</dbReference>
<feature type="domain" description="ABC transporter" evidence="11">
    <location>
        <begin position="267"/>
        <end position="491"/>
    </location>
</feature>
<protein>
    <submittedName>
        <fullName evidence="12">Energy-coupling factor transport system ATP-binding protein</fullName>
    </submittedName>
</protein>
<evidence type="ECO:0000256" key="9">
    <source>
        <dbReference type="ARBA" id="ARBA00023136"/>
    </source>
</evidence>
<keyword evidence="9" id="KW-0472">Membrane</keyword>
<dbReference type="PANTHER" id="PTHR43553">
    <property type="entry name" value="HEAVY METAL TRANSPORTER"/>
    <property type="match status" value="1"/>
</dbReference>
<dbReference type="EMBL" id="SLUO01000009">
    <property type="protein sequence ID" value="TCL57199.1"/>
    <property type="molecule type" value="Genomic_DNA"/>
</dbReference>
<gene>
    <name evidence="12" type="ORF">EDD76_10961</name>
</gene>
<keyword evidence="13" id="KW-1185">Reference proteome</keyword>
<dbReference type="PROSITE" id="PS50893">
    <property type="entry name" value="ABC_TRANSPORTER_2"/>
    <property type="match status" value="2"/>
</dbReference>
<evidence type="ECO:0000259" key="11">
    <source>
        <dbReference type="PROSITE" id="PS50893"/>
    </source>
</evidence>
<evidence type="ECO:0000256" key="5">
    <source>
        <dbReference type="ARBA" id="ARBA00022737"/>
    </source>
</evidence>
<evidence type="ECO:0000256" key="3">
    <source>
        <dbReference type="ARBA" id="ARBA00022448"/>
    </source>
</evidence>
<proteinExistence type="inferred from homology"/>
<dbReference type="GO" id="GO:0043190">
    <property type="term" value="C:ATP-binding cassette (ABC) transporter complex"/>
    <property type="evidence" value="ECO:0007669"/>
    <property type="project" value="TreeGrafter"/>
</dbReference>
<dbReference type="InterPro" id="IPR017871">
    <property type="entry name" value="ABC_transporter-like_CS"/>
</dbReference>
<keyword evidence="4" id="KW-1003">Cell membrane</keyword>
<evidence type="ECO:0000256" key="4">
    <source>
        <dbReference type="ARBA" id="ARBA00022475"/>
    </source>
</evidence>
<dbReference type="InterPro" id="IPR015856">
    <property type="entry name" value="ABC_transpr_CbiO/EcfA_su"/>
</dbReference>
<evidence type="ECO:0000256" key="8">
    <source>
        <dbReference type="ARBA" id="ARBA00022967"/>
    </source>
</evidence>
<evidence type="ECO:0000256" key="6">
    <source>
        <dbReference type="ARBA" id="ARBA00022741"/>
    </source>
</evidence>
<keyword evidence="7 12" id="KW-0067">ATP-binding</keyword>
<dbReference type="Gene3D" id="3.40.50.300">
    <property type="entry name" value="P-loop containing nucleotide triphosphate hydrolases"/>
    <property type="match status" value="2"/>
</dbReference>
<evidence type="ECO:0000256" key="10">
    <source>
        <dbReference type="ARBA" id="ARBA00025157"/>
    </source>
</evidence>
<dbReference type="PROSITE" id="PS00211">
    <property type="entry name" value="ABC_TRANSPORTER_1"/>
    <property type="match status" value="1"/>
</dbReference>
<dbReference type="Proteomes" id="UP000295718">
    <property type="component" value="Unassembled WGS sequence"/>
</dbReference>
<dbReference type="Pfam" id="PF00005">
    <property type="entry name" value="ABC_tran"/>
    <property type="match status" value="2"/>
</dbReference>
<evidence type="ECO:0000256" key="7">
    <source>
        <dbReference type="ARBA" id="ARBA00022840"/>
    </source>
</evidence>
<name>A0A4R1QTE0_9FIRM</name>
<organism evidence="12 13">
    <name type="scientific">Kineothrix alysoides</name>
    <dbReference type="NCBI Taxonomy" id="1469948"/>
    <lineage>
        <taxon>Bacteria</taxon>
        <taxon>Bacillati</taxon>
        <taxon>Bacillota</taxon>
        <taxon>Clostridia</taxon>
        <taxon>Lachnospirales</taxon>
        <taxon>Lachnospiraceae</taxon>
        <taxon>Kineothrix</taxon>
    </lineage>
</organism>
<feature type="domain" description="ABC transporter" evidence="11">
    <location>
        <begin position="2"/>
        <end position="242"/>
    </location>
</feature>
<dbReference type="STRING" id="1469948.GCA_000732725_03153"/>
<comment type="caution">
    <text evidence="12">The sequence shown here is derived from an EMBL/GenBank/DDBJ whole genome shotgun (WGS) entry which is preliminary data.</text>
</comment>
<dbReference type="InterPro" id="IPR050095">
    <property type="entry name" value="ECF_ABC_transporter_ATP-bd"/>
</dbReference>
<dbReference type="GO" id="GO:0042626">
    <property type="term" value="F:ATPase-coupled transmembrane transporter activity"/>
    <property type="evidence" value="ECO:0007669"/>
    <property type="project" value="TreeGrafter"/>
</dbReference>
<keyword evidence="6" id="KW-0547">Nucleotide-binding</keyword>